<dbReference type="CDD" id="cd00433">
    <property type="entry name" value="Peptidase_M17"/>
    <property type="match status" value="1"/>
</dbReference>
<dbReference type="AlphaFoldDB" id="A0A1V3NRM7"/>
<dbReference type="Gene3D" id="3.40.630.10">
    <property type="entry name" value="Zn peptidases"/>
    <property type="match status" value="1"/>
</dbReference>
<name>A0A1V3NRM7_9GAMM</name>
<dbReference type="OrthoDB" id="9809354at2"/>
<dbReference type="SUPFAM" id="SSF53187">
    <property type="entry name" value="Zn-dependent exopeptidases"/>
    <property type="match status" value="1"/>
</dbReference>
<comment type="similarity">
    <text evidence="1">Belongs to the peptidase M17 family.</text>
</comment>
<dbReference type="PANTHER" id="PTHR11963:SF20">
    <property type="entry name" value="PEPTIDASE B"/>
    <property type="match status" value="1"/>
</dbReference>
<sequence length="462" mass="50089">MRECFVRDPGDQATALIPVTSDTLSRWLEGQPQRVRAWVEATGFKAKSHSVCSIPDEQGQVQSVLVGVDEDQAVVWTLAGAARKLTSGVYRLDTDRDAAWRTQASVGWGLGAYRFDRYKPSDKPQPALYLPDDVDADEIMRQVDATALVRDLVNTPAQDMMPEHLAEAARMLADAYDAEFGTVEGDALLDERYPCIHAVGRASQHTPRKVELTWGSRKHPVVTLVGKGVCFDSGGLDIKPAGGMRHMKKDMGGAAHALGLAQLIMSAKLPVRLRVLIGAVENAISGDAFRPGDVLASRKGLSIEIENTDAEGRLVLCDLLTAACEGKKKPAVLVDFATLTGAARVAVGTEIAACFTDDDALFGELQESAVESGDPVWRLPLHAPYRSGLDSQIADIANCGSSSYGGAITAALFLKEFVEPDVPWIHFDIMAWNTRTRPGRPKGGEAMGMRAMFEVIRKRFSR</sequence>
<keyword evidence="3" id="KW-0645">Protease</keyword>
<proteinExistence type="inferred from homology"/>
<dbReference type="RefSeq" id="WP_077277680.1">
    <property type="nucleotide sequence ID" value="NZ_MVBK01000018.1"/>
</dbReference>
<keyword evidence="5" id="KW-0464">Manganese</keyword>
<keyword evidence="4" id="KW-0378">Hydrolase</keyword>
<comment type="caution">
    <text evidence="7">The sequence shown here is derived from an EMBL/GenBank/DDBJ whole genome shotgun (WGS) entry which is preliminary data.</text>
</comment>
<dbReference type="PANTHER" id="PTHR11963">
    <property type="entry name" value="LEUCINE AMINOPEPTIDASE-RELATED"/>
    <property type="match status" value="1"/>
</dbReference>
<dbReference type="EMBL" id="MVBK01000018">
    <property type="protein sequence ID" value="OOG27664.1"/>
    <property type="molecule type" value="Genomic_DNA"/>
</dbReference>
<evidence type="ECO:0000256" key="2">
    <source>
        <dbReference type="ARBA" id="ARBA00022438"/>
    </source>
</evidence>
<dbReference type="PROSITE" id="PS00631">
    <property type="entry name" value="CYTOSOL_AP"/>
    <property type="match status" value="1"/>
</dbReference>
<reference evidence="7 8" key="1">
    <citation type="submission" date="2017-02" db="EMBL/GenBank/DDBJ databases">
        <title>Genomic diversity within the haloalkaliphilic genus Thioalkalivibrio.</title>
        <authorList>
            <person name="Ahn A.-C."/>
            <person name="Meier-Kolthoff J."/>
            <person name="Overmars L."/>
            <person name="Richter M."/>
            <person name="Woyke T."/>
            <person name="Sorokin D.Y."/>
            <person name="Muyzer G."/>
        </authorList>
    </citation>
    <scope>NUCLEOTIDE SEQUENCE [LARGE SCALE GENOMIC DNA]</scope>
    <source>
        <strain evidence="7 8">ALJD</strain>
    </source>
</reference>
<keyword evidence="2 7" id="KW-0031">Aminopeptidase</keyword>
<dbReference type="GO" id="GO:0030145">
    <property type="term" value="F:manganese ion binding"/>
    <property type="evidence" value="ECO:0007669"/>
    <property type="project" value="InterPro"/>
</dbReference>
<evidence type="ECO:0000313" key="7">
    <source>
        <dbReference type="EMBL" id="OOG27664.1"/>
    </source>
</evidence>
<dbReference type="Gene3D" id="3.40.220.10">
    <property type="entry name" value="Leucine Aminopeptidase, subunit E, domain 1"/>
    <property type="match status" value="1"/>
</dbReference>
<evidence type="ECO:0000313" key="8">
    <source>
        <dbReference type="Proteomes" id="UP000189462"/>
    </source>
</evidence>
<organism evidence="7 8">
    <name type="scientific">Thioalkalivibrio denitrificans</name>
    <dbReference type="NCBI Taxonomy" id="108003"/>
    <lineage>
        <taxon>Bacteria</taxon>
        <taxon>Pseudomonadati</taxon>
        <taxon>Pseudomonadota</taxon>
        <taxon>Gammaproteobacteria</taxon>
        <taxon>Chromatiales</taxon>
        <taxon>Ectothiorhodospiraceae</taxon>
        <taxon>Thioalkalivibrio</taxon>
    </lineage>
</organism>
<gene>
    <name evidence="7" type="ORF">B1C78_03155</name>
</gene>
<dbReference type="InterPro" id="IPR011356">
    <property type="entry name" value="Leucine_aapep/pepB"/>
</dbReference>
<keyword evidence="8" id="KW-1185">Reference proteome</keyword>
<accession>A0A1V3NRM7</accession>
<dbReference type="Pfam" id="PF21337">
    <property type="entry name" value="Peptidase_M17_N_1"/>
    <property type="match status" value="1"/>
</dbReference>
<evidence type="ECO:0000256" key="3">
    <source>
        <dbReference type="ARBA" id="ARBA00022670"/>
    </source>
</evidence>
<dbReference type="InterPro" id="IPR000819">
    <property type="entry name" value="Peptidase_M17_C"/>
</dbReference>
<evidence type="ECO:0000256" key="4">
    <source>
        <dbReference type="ARBA" id="ARBA00022801"/>
    </source>
</evidence>
<dbReference type="GO" id="GO:0005737">
    <property type="term" value="C:cytoplasm"/>
    <property type="evidence" value="ECO:0007669"/>
    <property type="project" value="InterPro"/>
</dbReference>
<dbReference type="GO" id="GO:0070006">
    <property type="term" value="F:metalloaminopeptidase activity"/>
    <property type="evidence" value="ECO:0007669"/>
    <property type="project" value="InterPro"/>
</dbReference>
<dbReference type="GO" id="GO:0006508">
    <property type="term" value="P:proteolysis"/>
    <property type="evidence" value="ECO:0007669"/>
    <property type="project" value="UniProtKB-KW"/>
</dbReference>
<feature type="domain" description="Cytosol aminopeptidase" evidence="6">
    <location>
        <begin position="307"/>
        <end position="314"/>
    </location>
</feature>
<dbReference type="Proteomes" id="UP000189462">
    <property type="component" value="Unassembled WGS sequence"/>
</dbReference>
<evidence type="ECO:0000259" key="6">
    <source>
        <dbReference type="PROSITE" id="PS00631"/>
    </source>
</evidence>
<evidence type="ECO:0000256" key="1">
    <source>
        <dbReference type="ARBA" id="ARBA00009528"/>
    </source>
</evidence>
<protein>
    <submittedName>
        <fullName evidence="7">Leucyl aminopeptidase</fullName>
    </submittedName>
</protein>
<dbReference type="Pfam" id="PF00883">
    <property type="entry name" value="Peptidase_M17"/>
    <property type="match status" value="1"/>
</dbReference>
<dbReference type="PRINTS" id="PR00481">
    <property type="entry name" value="LAMNOPPTDASE"/>
</dbReference>
<dbReference type="InterPro" id="IPR043472">
    <property type="entry name" value="Macro_dom-like"/>
</dbReference>
<dbReference type="InterPro" id="IPR048816">
    <property type="entry name" value="Peptidase_M17_N_1"/>
</dbReference>
<dbReference type="STRING" id="108003.B1C78_03155"/>
<evidence type="ECO:0000256" key="5">
    <source>
        <dbReference type="ARBA" id="ARBA00023211"/>
    </source>
</evidence>